<sequence>MRFRVSHTTEYKYAVPASESFAELRVWPQTNDSQRIIERRLDITPATKVDHYVDYFGNHVEFFTIPHRHNSLTVTSETEVETFAVEPPAAALEISVGEVRQIFNSMRYQLFEFLEPSFHVPLNQHRRIRKQFFKQADSYGDSLRTLYSWIFENFKYQSGSTDISTPIADVVKQRRGVCQDFAHLMLAILRSNGIPARYVSGYIEAYDPEKTDASLIGAAASHAWVEVYLPGGTWWGLDPTNNQAVGERHIEVAVGRDYRDVAPMRGTYKGATDQRLNVIVSLERTNKAHEITNPA</sequence>
<evidence type="ECO:0000259" key="1">
    <source>
        <dbReference type="SMART" id="SM00460"/>
    </source>
</evidence>
<dbReference type="Pfam" id="PF08379">
    <property type="entry name" value="Bact_transglu_N"/>
    <property type="match status" value="1"/>
</dbReference>
<dbReference type="PANTHER" id="PTHR33490:SF6">
    <property type="entry name" value="SLL1049 PROTEIN"/>
    <property type="match status" value="1"/>
</dbReference>
<feature type="domain" description="Transglutaminase-like" evidence="1">
    <location>
        <begin position="170"/>
        <end position="241"/>
    </location>
</feature>
<dbReference type="SMART" id="SM00460">
    <property type="entry name" value="TGc"/>
    <property type="match status" value="1"/>
</dbReference>
<dbReference type="SUPFAM" id="SSF54001">
    <property type="entry name" value="Cysteine proteinases"/>
    <property type="match status" value="1"/>
</dbReference>
<dbReference type="Proteomes" id="UP001324993">
    <property type="component" value="Chromosome"/>
</dbReference>
<reference evidence="2 3" key="1">
    <citation type="submission" date="2023-11" db="EMBL/GenBank/DDBJ databases">
        <title>Coraliomargarita sp. nov., isolated from marine algae.</title>
        <authorList>
            <person name="Lee J.K."/>
            <person name="Baek J.H."/>
            <person name="Kim J.M."/>
            <person name="Choi D.G."/>
            <person name="Jeon C.O."/>
        </authorList>
    </citation>
    <scope>NUCLEOTIDE SEQUENCE [LARGE SCALE GENOMIC DNA]</scope>
    <source>
        <strain evidence="2 3">J2-16</strain>
    </source>
</reference>
<dbReference type="Pfam" id="PF01841">
    <property type="entry name" value="Transglut_core"/>
    <property type="match status" value="1"/>
</dbReference>
<name>A0ABZ0RRW7_9BACT</name>
<dbReference type="InterPro" id="IPR013589">
    <property type="entry name" value="Bac_transglu_N"/>
</dbReference>
<dbReference type="InterPro" id="IPR038765">
    <property type="entry name" value="Papain-like_cys_pep_sf"/>
</dbReference>
<dbReference type="EMBL" id="CP138858">
    <property type="protein sequence ID" value="WPJ98146.1"/>
    <property type="molecule type" value="Genomic_DNA"/>
</dbReference>
<dbReference type="RefSeq" id="WP_319834949.1">
    <property type="nucleotide sequence ID" value="NZ_CP138858.1"/>
</dbReference>
<protein>
    <submittedName>
        <fullName evidence="2">Transglutaminase family protein</fullName>
    </submittedName>
</protein>
<dbReference type="InterPro" id="IPR002931">
    <property type="entry name" value="Transglutaminase-like"/>
</dbReference>
<organism evidence="2 3">
    <name type="scientific">Coraliomargarita algicola</name>
    <dbReference type="NCBI Taxonomy" id="3092156"/>
    <lineage>
        <taxon>Bacteria</taxon>
        <taxon>Pseudomonadati</taxon>
        <taxon>Verrucomicrobiota</taxon>
        <taxon>Opitutia</taxon>
        <taxon>Puniceicoccales</taxon>
        <taxon>Coraliomargaritaceae</taxon>
        <taxon>Coraliomargarita</taxon>
    </lineage>
</organism>
<proteinExistence type="predicted"/>
<accession>A0ABZ0RRW7</accession>
<dbReference type="Gene3D" id="3.10.620.30">
    <property type="match status" value="1"/>
</dbReference>
<evidence type="ECO:0000313" key="2">
    <source>
        <dbReference type="EMBL" id="WPJ98146.1"/>
    </source>
</evidence>
<evidence type="ECO:0000313" key="3">
    <source>
        <dbReference type="Proteomes" id="UP001324993"/>
    </source>
</evidence>
<keyword evidence="3" id="KW-1185">Reference proteome</keyword>
<gene>
    <name evidence="2" type="ORF">SH580_10590</name>
</gene>
<dbReference type="PANTHER" id="PTHR33490">
    <property type="entry name" value="BLR5614 PROTEIN-RELATED"/>
    <property type="match status" value="1"/>
</dbReference>